<name>A0A327NT73_9BACT</name>
<proteinExistence type="predicted"/>
<sequence>MLGIAIFWTLLTIWAECTGPKRSWELGNQPSRINVLIVYDPDPFYNLDEQVSRSFGQALANQGLAVRVATVAAANEFKDQPVDLYVFCANTYNWRPDWAVSNFIEQKALLANKPVVAITLGSGSTDASQKALEKLIRDRKGILLDSRSLWLSRPNDESRLNESNTQVAVSMARKWGQKIAQQIKY</sequence>
<keyword evidence="2" id="KW-1185">Reference proteome</keyword>
<evidence type="ECO:0000313" key="2">
    <source>
        <dbReference type="Proteomes" id="UP000249016"/>
    </source>
</evidence>
<evidence type="ECO:0000313" key="1">
    <source>
        <dbReference type="EMBL" id="RAI75938.1"/>
    </source>
</evidence>
<dbReference type="AlphaFoldDB" id="A0A327NT73"/>
<accession>A0A327NT73</accession>
<evidence type="ECO:0008006" key="3">
    <source>
        <dbReference type="Google" id="ProtNLM"/>
    </source>
</evidence>
<protein>
    <recommendedName>
        <fullName evidence="3">Flavodoxin-like domain-containing protein</fullName>
    </recommendedName>
</protein>
<gene>
    <name evidence="1" type="ORF">HMF3257_20395</name>
</gene>
<dbReference type="Proteomes" id="UP000249016">
    <property type="component" value="Unassembled WGS sequence"/>
</dbReference>
<dbReference type="EMBL" id="QLII01000001">
    <property type="protein sequence ID" value="RAI75938.1"/>
    <property type="molecule type" value="Genomic_DNA"/>
</dbReference>
<comment type="caution">
    <text evidence="1">The sequence shown here is derived from an EMBL/GenBank/DDBJ whole genome shotgun (WGS) entry which is preliminary data.</text>
</comment>
<reference evidence="1 2" key="1">
    <citation type="submission" date="2018-06" db="EMBL/GenBank/DDBJ databases">
        <title>Spirosoma sp. HMF3257 Genome sequencing and assembly.</title>
        <authorList>
            <person name="Kang H."/>
            <person name="Cha I."/>
            <person name="Kim H."/>
            <person name="Kang J."/>
            <person name="Joh K."/>
        </authorList>
    </citation>
    <scope>NUCLEOTIDE SEQUENCE [LARGE SCALE GENOMIC DNA]</scope>
    <source>
        <strain evidence="1 2">HMF3257</strain>
    </source>
</reference>
<dbReference type="SUPFAM" id="SSF52218">
    <property type="entry name" value="Flavoproteins"/>
    <property type="match status" value="1"/>
</dbReference>
<organism evidence="1 2">
    <name type="scientific">Spirosoma telluris</name>
    <dbReference type="NCBI Taxonomy" id="2183553"/>
    <lineage>
        <taxon>Bacteria</taxon>
        <taxon>Pseudomonadati</taxon>
        <taxon>Bacteroidota</taxon>
        <taxon>Cytophagia</taxon>
        <taxon>Cytophagales</taxon>
        <taxon>Cytophagaceae</taxon>
        <taxon>Spirosoma</taxon>
    </lineage>
</organism>
<dbReference type="Gene3D" id="3.40.50.360">
    <property type="match status" value="1"/>
</dbReference>
<dbReference type="InterPro" id="IPR029039">
    <property type="entry name" value="Flavoprotein-like_sf"/>
</dbReference>